<evidence type="ECO:0000256" key="7">
    <source>
        <dbReference type="ARBA" id="ARBA00023125"/>
    </source>
</evidence>
<dbReference type="EMBL" id="MHHZ01000004">
    <property type="protein sequence ID" value="OGY42402.1"/>
    <property type="molecule type" value="Genomic_DNA"/>
</dbReference>
<dbReference type="GO" id="GO:0006302">
    <property type="term" value="P:double-strand break repair"/>
    <property type="evidence" value="ECO:0007669"/>
    <property type="project" value="InterPro"/>
</dbReference>
<dbReference type="PROSITE" id="PS51192">
    <property type="entry name" value="HELICASE_ATP_BIND_1"/>
    <property type="match status" value="1"/>
</dbReference>
<evidence type="ECO:0000256" key="3">
    <source>
        <dbReference type="ARBA" id="ARBA00022723"/>
    </source>
</evidence>
<keyword evidence="7 8" id="KW-0238">DNA-binding</keyword>
<dbReference type="HAMAP" id="MF_00983">
    <property type="entry name" value="PriA"/>
    <property type="match status" value="1"/>
</dbReference>
<comment type="catalytic activity">
    <reaction evidence="8">
        <text>Couples ATP hydrolysis with the unwinding of duplex DNA by translocating in the 3'-5' direction.</text>
        <dbReference type="EC" id="5.6.2.4"/>
    </reaction>
</comment>
<keyword evidence="8" id="KW-0347">Helicase</keyword>
<dbReference type="GO" id="GO:0016887">
    <property type="term" value="F:ATP hydrolysis activity"/>
    <property type="evidence" value="ECO:0007669"/>
    <property type="project" value="RHEA"/>
</dbReference>
<feature type="binding site" evidence="8">
    <location>
        <position position="377"/>
    </location>
    <ligand>
        <name>Zn(2+)</name>
        <dbReference type="ChEBI" id="CHEBI:29105"/>
        <label>2</label>
    </ligand>
</feature>
<dbReference type="Proteomes" id="UP000176498">
    <property type="component" value="Unassembled WGS sequence"/>
</dbReference>
<dbReference type="NCBIfam" id="TIGR00595">
    <property type="entry name" value="priA"/>
    <property type="match status" value="1"/>
</dbReference>
<evidence type="ECO:0000256" key="2">
    <source>
        <dbReference type="ARBA" id="ARBA00022705"/>
    </source>
</evidence>
<keyword evidence="5 8" id="KW-0862">Zinc</keyword>
<dbReference type="Gene3D" id="3.40.1440.60">
    <property type="entry name" value="PriA, 3(prime) DNA-binding domain"/>
    <property type="match status" value="1"/>
</dbReference>
<dbReference type="SUPFAM" id="SSF161187">
    <property type="entry name" value="YfgJ-like"/>
    <property type="match status" value="1"/>
</dbReference>
<dbReference type="Pfam" id="PF00270">
    <property type="entry name" value="DEAD"/>
    <property type="match status" value="1"/>
</dbReference>
<feature type="binding site" evidence="8">
    <location>
        <position position="397"/>
    </location>
    <ligand>
        <name>Zn(2+)</name>
        <dbReference type="ChEBI" id="CHEBI:29105"/>
        <label>2</label>
    </ligand>
</feature>
<dbReference type="GO" id="GO:0008270">
    <property type="term" value="F:zinc ion binding"/>
    <property type="evidence" value="ECO:0007669"/>
    <property type="project" value="UniProtKB-UniRule"/>
</dbReference>
<evidence type="ECO:0000259" key="9">
    <source>
        <dbReference type="PROSITE" id="PS51192"/>
    </source>
</evidence>
<evidence type="ECO:0000256" key="8">
    <source>
        <dbReference type="HAMAP-Rule" id="MF_00983"/>
    </source>
</evidence>
<keyword evidence="8" id="KW-0413">Isomerase</keyword>
<dbReference type="InterPro" id="IPR005259">
    <property type="entry name" value="PriA"/>
</dbReference>
<dbReference type="InterPro" id="IPR011545">
    <property type="entry name" value="DEAD/DEAH_box_helicase_dom"/>
</dbReference>
<comment type="catalytic activity">
    <reaction evidence="8">
        <text>ATP + H2O = ADP + phosphate + H(+)</text>
        <dbReference type="Rhea" id="RHEA:13065"/>
        <dbReference type="ChEBI" id="CHEBI:15377"/>
        <dbReference type="ChEBI" id="CHEBI:15378"/>
        <dbReference type="ChEBI" id="CHEBI:30616"/>
        <dbReference type="ChEBI" id="CHEBI:43474"/>
        <dbReference type="ChEBI" id="CHEBI:456216"/>
        <dbReference type="EC" id="5.6.2.4"/>
    </reaction>
</comment>
<name>A0A1G1XQV8_9BACT</name>
<evidence type="ECO:0000256" key="6">
    <source>
        <dbReference type="ARBA" id="ARBA00022840"/>
    </source>
</evidence>
<protein>
    <recommendedName>
        <fullName evidence="8">Replication restart protein PriA</fullName>
    </recommendedName>
    <alternativeName>
        <fullName evidence="8">ATP-dependent DNA helicase PriA</fullName>
        <ecNumber evidence="8">5.6.2.4</ecNumber>
    </alternativeName>
    <alternativeName>
        <fullName evidence="8">DNA 3'-5' helicase PriA</fullName>
    </alternativeName>
</protein>
<dbReference type="GO" id="GO:0005524">
    <property type="term" value="F:ATP binding"/>
    <property type="evidence" value="ECO:0007669"/>
    <property type="project" value="UniProtKB-UniRule"/>
</dbReference>
<keyword evidence="8" id="KW-0378">Hydrolase</keyword>
<dbReference type="InterPro" id="IPR042115">
    <property type="entry name" value="PriA_3primeBD_sf"/>
</dbReference>
<accession>A0A1G1XQV8</accession>
<feature type="binding site" evidence="8">
    <location>
        <position position="410"/>
    </location>
    <ligand>
        <name>Zn(2+)</name>
        <dbReference type="ChEBI" id="CHEBI:29105"/>
        <label>1</label>
    </ligand>
</feature>
<dbReference type="GO" id="GO:0006270">
    <property type="term" value="P:DNA replication initiation"/>
    <property type="evidence" value="ECO:0007669"/>
    <property type="project" value="TreeGrafter"/>
</dbReference>
<comment type="caution">
    <text evidence="10">The sequence shown here is derived from an EMBL/GenBank/DDBJ whole genome shotgun (WGS) entry which is preliminary data.</text>
</comment>
<keyword evidence="2 8" id="KW-0235">DNA replication</keyword>
<dbReference type="GO" id="GO:0043138">
    <property type="term" value="F:3'-5' DNA helicase activity"/>
    <property type="evidence" value="ECO:0007669"/>
    <property type="project" value="UniProtKB-EC"/>
</dbReference>
<dbReference type="SUPFAM" id="SSF52540">
    <property type="entry name" value="P-loop containing nucleoside triphosphate hydrolases"/>
    <property type="match status" value="1"/>
</dbReference>
<keyword evidence="6 8" id="KW-0067">ATP-binding</keyword>
<dbReference type="AlphaFoldDB" id="A0A1G1XQV8"/>
<dbReference type="PANTHER" id="PTHR30580:SF0">
    <property type="entry name" value="PRIMOSOMAL PROTEIN N"/>
    <property type="match status" value="1"/>
</dbReference>
<dbReference type="InterPro" id="IPR027417">
    <property type="entry name" value="P-loop_NTPase"/>
</dbReference>
<dbReference type="Pfam" id="PF17764">
    <property type="entry name" value="PriA_3primeBD"/>
    <property type="match status" value="1"/>
</dbReference>
<dbReference type="Gene3D" id="3.40.50.300">
    <property type="entry name" value="P-loop containing nucleotide triphosphate hydrolases"/>
    <property type="match status" value="1"/>
</dbReference>
<gene>
    <name evidence="8" type="primary">priA</name>
    <name evidence="10" type="ORF">A2Y82_04630</name>
</gene>
<dbReference type="InterPro" id="IPR014001">
    <property type="entry name" value="Helicase_ATP-bd"/>
</dbReference>
<organism evidence="10 11">
    <name type="scientific">Candidatus Buchananbacteria bacterium RBG_13_36_9</name>
    <dbReference type="NCBI Taxonomy" id="1797530"/>
    <lineage>
        <taxon>Bacteria</taxon>
        <taxon>Candidatus Buchananiibacteriota</taxon>
    </lineage>
</organism>
<dbReference type="PANTHER" id="PTHR30580">
    <property type="entry name" value="PRIMOSOMAL PROTEIN N"/>
    <property type="match status" value="1"/>
</dbReference>
<dbReference type="EC" id="5.6.2.4" evidence="8"/>
<comment type="similarity">
    <text evidence="8">Belongs to the helicase family. PriA subfamily.</text>
</comment>
<evidence type="ECO:0000256" key="1">
    <source>
        <dbReference type="ARBA" id="ARBA00022515"/>
    </source>
</evidence>
<feature type="binding site" evidence="8">
    <location>
        <position position="394"/>
    </location>
    <ligand>
        <name>Zn(2+)</name>
        <dbReference type="ChEBI" id="CHEBI:29105"/>
        <label>2</label>
    </ligand>
</feature>
<evidence type="ECO:0000313" key="10">
    <source>
        <dbReference type="EMBL" id="OGY42402.1"/>
    </source>
</evidence>
<reference evidence="10 11" key="1">
    <citation type="journal article" date="2016" name="Nat. Commun.">
        <title>Thousands of microbial genomes shed light on interconnected biogeochemical processes in an aquifer system.</title>
        <authorList>
            <person name="Anantharaman K."/>
            <person name="Brown C.T."/>
            <person name="Hug L.A."/>
            <person name="Sharon I."/>
            <person name="Castelle C.J."/>
            <person name="Probst A.J."/>
            <person name="Thomas B.C."/>
            <person name="Singh A."/>
            <person name="Wilkins M.J."/>
            <person name="Karaoz U."/>
            <person name="Brodie E.L."/>
            <person name="Williams K.H."/>
            <person name="Hubbard S.S."/>
            <person name="Banfield J.F."/>
        </authorList>
    </citation>
    <scope>NUCLEOTIDE SEQUENCE [LARGE SCALE GENOMIC DNA]</scope>
</reference>
<dbReference type="GO" id="GO:0006310">
    <property type="term" value="P:DNA recombination"/>
    <property type="evidence" value="ECO:0007669"/>
    <property type="project" value="InterPro"/>
</dbReference>
<dbReference type="GO" id="GO:0006269">
    <property type="term" value="P:DNA replication, synthesis of primer"/>
    <property type="evidence" value="ECO:0007669"/>
    <property type="project" value="UniProtKB-KW"/>
</dbReference>
<feature type="binding site" evidence="8">
    <location>
        <position position="380"/>
    </location>
    <ligand>
        <name>Zn(2+)</name>
        <dbReference type="ChEBI" id="CHEBI:29105"/>
        <label>2</label>
    </ligand>
</feature>
<evidence type="ECO:0000256" key="5">
    <source>
        <dbReference type="ARBA" id="ARBA00022833"/>
    </source>
</evidence>
<feature type="binding site" evidence="8">
    <location>
        <position position="368"/>
    </location>
    <ligand>
        <name>Zn(2+)</name>
        <dbReference type="ChEBI" id="CHEBI:29105"/>
        <label>1</label>
    </ligand>
</feature>
<feature type="domain" description="Helicase ATP-binding" evidence="9">
    <location>
        <begin position="143"/>
        <end position="288"/>
    </location>
</feature>
<keyword evidence="3 8" id="KW-0479">Metal-binding</keyword>
<feature type="binding site" evidence="8">
    <location>
        <position position="407"/>
    </location>
    <ligand>
        <name>Zn(2+)</name>
        <dbReference type="ChEBI" id="CHEBI:29105"/>
        <label>1</label>
    </ligand>
</feature>
<feature type="binding site" evidence="8">
    <location>
        <position position="371"/>
    </location>
    <ligand>
        <name>Zn(2+)</name>
        <dbReference type="ChEBI" id="CHEBI:29105"/>
        <label>1</label>
    </ligand>
</feature>
<keyword evidence="4 8" id="KW-0547">Nucleotide-binding</keyword>
<comment type="subunit">
    <text evidence="8">Component of the replication restart primosome.</text>
</comment>
<dbReference type="InterPro" id="IPR041222">
    <property type="entry name" value="PriA_3primeBD"/>
</dbReference>
<evidence type="ECO:0000313" key="11">
    <source>
        <dbReference type="Proteomes" id="UP000176498"/>
    </source>
</evidence>
<comment type="cofactor">
    <cofactor evidence="8">
        <name>Zn(2+)</name>
        <dbReference type="ChEBI" id="CHEBI:29105"/>
    </cofactor>
    <text evidence="8">Binds 2 zinc ions per subunit.</text>
</comment>
<dbReference type="GO" id="GO:0003677">
    <property type="term" value="F:DNA binding"/>
    <property type="evidence" value="ECO:0007669"/>
    <property type="project" value="UniProtKB-UniRule"/>
</dbReference>
<sequence>MRKNNLLPKINMIAQIIPALRLKRKLHYFDYLVPAEFKKQIKKGQLVEIPFRNQKVKGVILNLLEKKKQEDYELKPILKIVNPQPLLAAWQLDLTKYLSDYYFVSMSLILKTIIPEIPLRQTAKQLNRVIDYHTFPKSNFNADLILKNRKPVLLRYYNEASKISAYLAMIRKMIKENKQTIIICPQNNNLYKLLAYLKEFKDNTSLFLNTLSKNQFWQEWQKVQNNQAKVIIGTRSAIFAPFNNLGLIIIDEEDNENHKQEEPNPRYQIREVGLKTAELLKAKIVFSALTPSLTAMHKVVQKQWEYLEIDKKNNLPEITIVDRNEEIKKKNFSLISDLLLEQIKYYLQANKKIFLFINRKGLATLISCRDCGYNAICPVCHLPLTYHKDKKLYCHHCAYKIDLFLFCPHCHSPNIKLTGAGTEKVEQEVKNLLPKAKIVKIDQDTPPPNNLNDYEIIIGTQFSFDYLDWDKVGLIGVINADTLFYLPDYKGMEKTFNLLAKLSLQLKNKNSALLIQTFSPQNFIYKSLVKFDYKNYYQQEIKERLHFQYPPLCRLVKLIYQSVEFNFGQNEIEAIYNNLKQKVATDKIIINPPLLSYTQQVRGRFRWQIIIKILDPKIKPEFLNDLPDEVIIDVDPENLL</sequence>
<evidence type="ECO:0000256" key="4">
    <source>
        <dbReference type="ARBA" id="ARBA00022741"/>
    </source>
</evidence>
<keyword evidence="1 8" id="KW-0639">Primosome</keyword>
<dbReference type="GO" id="GO:1990077">
    <property type="term" value="C:primosome complex"/>
    <property type="evidence" value="ECO:0007669"/>
    <property type="project" value="UniProtKB-UniRule"/>
</dbReference>
<proteinExistence type="inferred from homology"/>
<comment type="function">
    <text evidence="8">Initiates the restart of stalled replication forks, which reloads the replicative helicase on sites other than the origin of replication. Recognizes and binds to abandoned replication forks and remodels them to uncover a helicase loading site. Promotes assembly of the primosome at these replication forks.</text>
</comment>